<accession>A0A941GQF0</accession>
<dbReference type="PANTHER" id="PTHR34849:SF1">
    <property type="entry name" value="SLR0770 PROTEIN"/>
    <property type="match status" value="1"/>
</dbReference>
<evidence type="ECO:0000313" key="2">
    <source>
        <dbReference type="Proteomes" id="UP000767446"/>
    </source>
</evidence>
<dbReference type="AlphaFoldDB" id="A0A941GQF0"/>
<dbReference type="InterPro" id="IPR007367">
    <property type="entry name" value="DUF433"/>
</dbReference>
<organism evidence="1 2">
    <name type="scientific">Gomphosphaeria aponina SAG 52.96 = DSM 107014</name>
    <dbReference type="NCBI Taxonomy" id="1521640"/>
    <lineage>
        <taxon>Bacteria</taxon>
        <taxon>Bacillati</taxon>
        <taxon>Cyanobacteriota</taxon>
        <taxon>Cyanophyceae</taxon>
        <taxon>Oscillatoriophycideae</taxon>
        <taxon>Chroococcales</taxon>
        <taxon>Gomphosphaeriaceae</taxon>
        <taxon>Gomphosphaeria</taxon>
    </lineage>
</organism>
<dbReference type="InterPro" id="IPR009057">
    <property type="entry name" value="Homeodomain-like_sf"/>
</dbReference>
<dbReference type="Pfam" id="PF04255">
    <property type="entry name" value="DUF433"/>
    <property type="match status" value="1"/>
</dbReference>
<dbReference type="Gene3D" id="1.10.10.10">
    <property type="entry name" value="Winged helix-like DNA-binding domain superfamily/Winged helix DNA-binding domain"/>
    <property type="match status" value="1"/>
</dbReference>
<dbReference type="EMBL" id="JADQBC010000021">
    <property type="protein sequence ID" value="MBR8827161.1"/>
    <property type="molecule type" value="Genomic_DNA"/>
</dbReference>
<evidence type="ECO:0000313" key="1">
    <source>
        <dbReference type="EMBL" id="MBR8827161.1"/>
    </source>
</evidence>
<dbReference type="SUPFAM" id="SSF46689">
    <property type="entry name" value="Homeodomain-like"/>
    <property type="match status" value="1"/>
</dbReference>
<dbReference type="PANTHER" id="PTHR34849">
    <property type="entry name" value="SSL5025 PROTEIN"/>
    <property type="match status" value="1"/>
</dbReference>
<protein>
    <submittedName>
        <fullName evidence="1">DUF433 domain-containing protein</fullName>
    </submittedName>
</protein>
<dbReference type="Proteomes" id="UP000767446">
    <property type="component" value="Unassembled WGS sequence"/>
</dbReference>
<name>A0A941GQF0_9CHRO</name>
<sequence>MTTTNIEIGTLITRSPKIRGGRPIISGTGLTVNRIVSWYKLGLTPKEILNRIGHPKLDLAKVYAALTYYHANKEEIETDLVNQEADAKKFEKEWLQSKLNQ</sequence>
<comment type="caution">
    <text evidence="1">The sequence shown here is derived from an EMBL/GenBank/DDBJ whole genome shotgun (WGS) entry which is preliminary data.</text>
</comment>
<dbReference type="InterPro" id="IPR036388">
    <property type="entry name" value="WH-like_DNA-bd_sf"/>
</dbReference>
<reference evidence="1" key="1">
    <citation type="submission" date="2021-02" db="EMBL/GenBank/DDBJ databases">
        <title>Metagenome analyses of Stigonema ocellatum DSM 106950, Chlorogloea purpurea SAG 13.99 and Gomphosphaeria aponina DSM 107014.</title>
        <authorList>
            <person name="Marter P."/>
            <person name="Huang S."/>
        </authorList>
    </citation>
    <scope>NUCLEOTIDE SEQUENCE</scope>
    <source>
        <strain evidence="1">JP213</strain>
    </source>
</reference>
<proteinExistence type="predicted"/>
<gene>
    <name evidence="1" type="ORF">DSM107014_04520</name>
</gene>